<evidence type="ECO:0000313" key="2">
    <source>
        <dbReference type="Proteomes" id="UP000053732"/>
    </source>
</evidence>
<gene>
    <name evidence="1" type="ORF">PCAMFM013_S024g000073</name>
</gene>
<dbReference type="AlphaFoldDB" id="A0A0G4PNQ4"/>
<protein>
    <submittedName>
        <fullName evidence="1">Str. FM013</fullName>
    </submittedName>
</protein>
<reference evidence="1 2" key="1">
    <citation type="journal article" date="2014" name="Nat. Commun.">
        <title>Multiple recent horizontal transfers of a large genomic region in cheese making fungi.</title>
        <authorList>
            <person name="Cheeseman K."/>
            <person name="Ropars J."/>
            <person name="Renault P."/>
            <person name="Dupont J."/>
            <person name="Gouzy J."/>
            <person name="Branca A."/>
            <person name="Abraham A.L."/>
            <person name="Ceppi M."/>
            <person name="Conseiller E."/>
            <person name="Debuchy R."/>
            <person name="Malagnac F."/>
            <person name="Goarin A."/>
            <person name="Silar P."/>
            <person name="Lacoste S."/>
            <person name="Sallet E."/>
            <person name="Bensimon A."/>
            <person name="Giraud T."/>
            <person name="Brygoo Y."/>
        </authorList>
    </citation>
    <scope>NUCLEOTIDE SEQUENCE [LARGE SCALE GENOMIC DNA]</scope>
    <source>
        <strain evidence="2">FM 013</strain>
    </source>
</reference>
<proteinExistence type="predicted"/>
<dbReference type="EMBL" id="HG793157">
    <property type="protein sequence ID" value="CRL27818.1"/>
    <property type="molecule type" value="Genomic_DNA"/>
</dbReference>
<name>A0A0G4PNQ4_PENC3</name>
<keyword evidence="2" id="KW-1185">Reference proteome</keyword>
<evidence type="ECO:0000313" key="1">
    <source>
        <dbReference type="EMBL" id="CRL27818.1"/>
    </source>
</evidence>
<dbReference type="Proteomes" id="UP000053732">
    <property type="component" value="Unassembled WGS sequence"/>
</dbReference>
<organism evidence="1 2">
    <name type="scientific">Penicillium camemberti (strain FM 013)</name>
    <dbReference type="NCBI Taxonomy" id="1429867"/>
    <lineage>
        <taxon>Eukaryota</taxon>
        <taxon>Fungi</taxon>
        <taxon>Dikarya</taxon>
        <taxon>Ascomycota</taxon>
        <taxon>Pezizomycotina</taxon>
        <taxon>Eurotiomycetes</taxon>
        <taxon>Eurotiomycetidae</taxon>
        <taxon>Eurotiales</taxon>
        <taxon>Aspergillaceae</taxon>
        <taxon>Penicillium</taxon>
    </lineage>
</organism>
<accession>A0A0G4PNQ4</accession>
<sequence length="56" mass="6170">MALTPFGVIVSIQIDGAYEDELVHYAYSVALGTPEEKSRSAVDWTRTDHNIGFLQG</sequence>